<gene>
    <name evidence="2" type="ORF">MNEG_2608</name>
</gene>
<feature type="domain" description="Domain of unknown function at the cortex 1" evidence="1">
    <location>
        <begin position="33"/>
        <end position="263"/>
    </location>
</feature>
<dbReference type="InterPro" id="IPR013897">
    <property type="entry name" value="Duc1"/>
</dbReference>
<sequence>MPSLDDFRASPHSPVVVTPDASVAAPVPLYDGSAEPSQQIPINGPSFEVDSSMFKGRLMIHMRNLPTTDPAVFEGKKRHVHVAVQGKFKRRVRASSLCTGQEFNLPIQGGAGAEWLMEQLLRACAKVFSKTTIVDAHCEQPYFLNPVLAACQLVNVAKEGEQPDIWDAPEDCRLLSSKLADKEGGPLTADRRRKWCDEPANVEGLSFDTDNVYTFHVWQHLLDFGTYKACAGGFVSFDLTWVLSSQPIGIMVKDRDSGDYAYSLLLFP</sequence>
<keyword evidence="3" id="KW-1185">Reference proteome</keyword>
<evidence type="ECO:0000313" key="2">
    <source>
        <dbReference type="EMBL" id="KIZ05346.1"/>
    </source>
</evidence>
<dbReference type="Pfam" id="PF08588">
    <property type="entry name" value="Duc1"/>
    <property type="match status" value="1"/>
</dbReference>
<name>A0A0D2NKM9_9CHLO</name>
<dbReference type="PANTHER" id="PTHR34826:SF2">
    <property type="entry name" value="UPF0590 PROTEIN C409.17C"/>
    <property type="match status" value="1"/>
</dbReference>
<accession>A0A0D2NKM9</accession>
<dbReference type="RefSeq" id="XP_013904365.1">
    <property type="nucleotide sequence ID" value="XM_014048911.1"/>
</dbReference>
<dbReference type="EMBL" id="KK100519">
    <property type="protein sequence ID" value="KIZ05346.1"/>
    <property type="molecule type" value="Genomic_DNA"/>
</dbReference>
<dbReference type="AlphaFoldDB" id="A0A0D2NKM9"/>
<dbReference type="KEGG" id="mng:MNEG_2608"/>
<organism evidence="2 3">
    <name type="scientific">Monoraphidium neglectum</name>
    <dbReference type="NCBI Taxonomy" id="145388"/>
    <lineage>
        <taxon>Eukaryota</taxon>
        <taxon>Viridiplantae</taxon>
        <taxon>Chlorophyta</taxon>
        <taxon>core chlorophytes</taxon>
        <taxon>Chlorophyceae</taxon>
        <taxon>CS clade</taxon>
        <taxon>Sphaeropleales</taxon>
        <taxon>Selenastraceae</taxon>
        <taxon>Monoraphidium</taxon>
    </lineage>
</organism>
<dbReference type="PANTHER" id="PTHR34826">
    <property type="entry name" value="UPF0590 PROTEIN C409.17C"/>
    <property type="match status" value="1"/>
</dbReference>
<reference evidence="2 3" key="1">
    <citation type="journal article" date="2013" name="BMC Genomics">
        <title>Reconstruction of the lipid metabolism for the microalga Monoraphidium neglectum from its genome sequence reveals characteristics suitable for biofuel production.</title>
        <authorList>
            <person name="Bogen C."/>
            <person name="Al-Dilaimi A."/>
            <person name="Albersmeier A."/>
            <person name="Wichmann J."/>
            <person name="Grundmann M."/>
            <person name="Rupp O."/>
            <person name="Lauersen K.J."/>
            <person name="Blifernez-Klassen O."/>
            <person name="Kalinowski J."/>
            <person name="Goesmann A."/>
            <person name="Mussgnug J.H."/>
            <person name="Kruse O."/>
        </authorList>
    </citation>
    <scope>NUCLEOTIDE SEQUENCE [LARGE SCALE GENOMIC DNA]</scope>
    <source>
        <strain evidence="2 3">SAG 48.87</strain>
    </source>
</reference>
<protein>
    <recommendedName>
        <fullName evidence="1">Domain of unknown function at the cortex 1 domain-containing protein</fullName>
    </recommendedName>
</protein>
<evidence type="ECO:0000259" key="1">
    <source>
        <dbReference type="Pfam" id="PF08588"/>
    </source>
</evidence>
<dbReference type="Proteomes" id="UP000054498">
    <property type="component" value="Unassembled WGS sequence"/>
</dbReference>
<dbReference type="OrthoDB" id="42898at2759"/>
<dbReference type="GeneID" id="25735486"/>
<proteinExistence type="predicted"/>
<evidence type="ECO:0000313" key="3">
    <source>
        <dbReference type="Proteomes" id="UP000054498"/>
    </source>
</evidence>